<evidence type="ECO:0000256" key="1">
    <source>
        <dbReference type="SAM" id="Phobius"/>
    </source>
</evidence>
<feature type="transmembrane region" description="Helical" evidence="1">
    <location>
        <begin position="982"/>
        <end position="1005"/>
    </location>
</feature>
<organism evidence="3 4">
    <name type="scientific">Dermatophagoides pteronyssinus</name>
    <name type="common">European house dust mite</name>
    <dbReference type="NCBI Taxonomy" id="6956"/>
    <lineage>
        <taxon>Eukaryota</taxon>
        <taxon>Metazoa</taxon>
        <taxon>Ecdysozoa</taxon>
        <taxon>Arthropoda</taxon>
        <taxon>Chelicerata</taxon>
        <taxon>Arachnida</taxon>
        <taxon>Acari</taxon>
        <taxon>Acariformes</taxon>
        <taxon>Sarcoptiformes</taxon>
        <taxon>Astigmata</taxon>
        <taxon>Psoroptidia</taxon>
        <taxon>Analgoidea</taxon>
        <taxon>Pyroglyphidae</taxon>
        <taxon>Dermatophagoidinae</taxon>
        <taxon>Dermatophagoides</taxon>
    </lineage>
</organism>
<reference evidence="3 4" key="2">
    <citation type="journal article" date="2022" name="Mol. Biol. Evol.">
        <title>Comparative Genomics Reveals Insights into the Divergent Evolution of Astigmatic Mites and Household Pest Adaptations.</title>
        <authorList>
            <person name="Xiong Q."/>
            <person name="Wan A.T."/>
            <person name="Liu X."/>
            <person name="Fung C.S."/>
            <person name="Xiao X."/>
            <person name="Malainual N."/>
            <person name="Hou J."/>
            <person name="Wang L."/>
            <person name="Wang M."/>
            <person name="Yang K.Y."/>
            <person name="Cui Y."/>
            <person name="Leung E.L."/>
            <person name="Nong W."/>
            <person name="Shin S.K."/>
            <person name="Au S.W."/>
            <person name="Jeong K.Y."/>
            <person name="Chew F.T."/>
            <person name="Hui J.H."/>
            <person name="Leung T.F."/>
            <person name="Tungtrongchitr A."/>
            <person name="Zhong N."/>
            <person name="Liu Z."/>
            <person name="Tsui S.K."/>
        </authorList>
    </citation>
    <scope>NUCLEOTIDE SEQUENCE [LARGE SCALE GENOMIC DNA]</scope>
    <source>
        <strain evidence="3">Derp</strain>
    </source>
</reference>
<comment type="caution">
    <text evidence="3">The sequence shown here is derived from an EMBL/GenBank/DDBJ whole genome shotgun (WGS) entry which is preliminary data.</text>
</comment>
<evidence type="ECO:0000313" key="3">
    <source>
        <dbReference type="EMBL" id="KAH9422384.1"/>
    </source>
</evidence>
<name>A0ABQ8JII8_DERPT</name>
<keyword evidence="4" id="KW-1185">Reference proteome</keyword>
<reference evidence="3 4" key="1">
    <citation type="journal article" date="2018" name="J. Allergy Clin. Immunol.">
        <title>High-quality assembly of Dermatophagoides pteronyssinus genome and transcriptome reveals a wide range of novel allergens.</title>
        <authorList>
            <person name="Liu X.Y."/>
            <person name="Yang K.Y."/>
            <person name="Wang M.Q."/>
            <person name="Kwok J.S."/>
            <person name="Zeng X."/>
            <person name="Yang Z."/>
            <person name="Xiao X.J."/>
            <person name="Lau C.P."/>
            <person name="Li Y."/>
            <person name="Huang Z.M."/>
            <person name="Ba J.G."/>
            <person name="Yim A.K."/>
            <person name="Ouyang C.Y."/>
            <person name="Ngai S.M."/>
            <person name="Chan T.F."/>
            <person name="Leung E.L."/>
            <person name="Liu L."/>
            <person name="Liu Z.G."/>
            <person name="Tsui S.K."/>
        </authorList>
    </citation>
    <scope>NUCLEOTIDE SEQUENCE [LARGE SCALE GENOMIC DNA]</scope>
    <source>
        <strain evidence="3">Derp</strain>
    </source>
</reference>
<dbReference type="Proteomes" id="UP000887458">
    <property type="component" value="Unassembled WGS sequence"/>
</dbReference>
<keyword evidence="1" id="KW-1133">Transmembrane helix</keyword>
<gene>
    <name evidence="3" type="ORF">DERP_003059</name>
</gene>
<accession>A0ABQ8JII8</accession>
<feature type="chain" id="PRO_5045475131" evidence="2">
    <location>
        <begin position="20"/>
        <end position="1016"/>
    </location>
</feature>
<protein>
    <submittedName>
        <fullName evidence="3">Uncharacterized protein</fullName>
    </submittedName>
</protein>
<feature type="signal peptide" evidence="2">
    <location>
        <begin position="1"/>
        <end position="19"/>
    </location>
</feature>
<proteinExistence type="predicted"/>
<dbReference type="EMBL" id="NJHN03000036">
    <property type="protein sequence ID" value="KAH9422384.1"/>
    <property type="molecule type" value="Genomic_DNA"/>
</dbReference>
<keyword evidence="1" id="KW-0812">Transmembrane</keyword>
<keyword evidence="2" id="KW-0732">Signal</keyword>
<evidence type="ECO:0000256" key="2">
    <source>
        <dbReference type="SAM" id="SignalP"/>
    </source>
</evidence>
<evidence type="ECO:0000313" key="4">
    <source>
        <dbReference type="Proteomes" id="UP000887458"/>
    </source>
</evidence>
<keyword evidence="1" id="KW-0472">Membrane</keyword>
<sequence>MFVIFCFISVGEFFLLTWAECQRKKIIILEDLPKYRLKPWNHPDYKSNDQVVCGLNYTISGLSVLENKSIYQFGDCSVIIYPIKQPKQNPKQKQKQKKKKKQQQQSKKLKLMNGIRYQYKQLQSTITNSFCLVNGYSSSYLLVRLNESIDHDNYNHLLLYYSARLDQKSIQYLIYDLNEKDHDRLFCYHRNPFTRYILINYENRIFILHNDYHTTNDDLHNDKSNGKQYGLIKDPSIYMDQNVIGYLCINDEQKKLIQLQPDPCKNWMLIEKYFSKINFTITYLDQIYFLSSETENILVVDQQLFNINHLSQTFKFEIILKKDFLVCNNDDDNDNMDEIKSEVQGKISILFIIMIIIDIVCVILNEYENNILLSNGYRYLLNEMDSTINQSFCLSSNESLTSSSYSMIRYNKSGHLYHKNMLLYFVTKYNKNSIKYMIHDFNYQNDKRFILKHKNPNIRYILVSMYNRQFVLHNDYHDQNDNSNGYQYQLINDPGIEDNYKHLGHEEKSLGFICIEMINKQLTIMLDDIPCDQWYLTNSFFEKIDFSFSYGNYIYFISKQMELVLFTEQELLSPKRVAEEFVLEKKSFKDFFVCKKSKPITKRQTIFNERRIMANIHGNQMGRNSKKIVSKMKTTTTTTIINTVIINFLQLLIYHQTTTFGIPTPFIHMDCGIKSLDKTFGFSVMDDNLYQFLDCQLIIYSDFRNRFDMDKNQLTLFDGNRFQFNVLQSSLNKSYCLPSSTIENFGSKKLYFSYSILRLNQNGHDFRTNSTLLYFVKKLNKTTIEIRIHNLDQQKDLLVLRNHPNLPNIHYILVNNFNKQYIIYNDATTHQYPLIKDMLLDNDPIDNHQPIGYFCISYNHTINDFVIRLGKNKCKSYSYTDKIFHNIHTSFTSSYHDKLFLISDERKKVLIIDRRILRKDYIEHEFRLIIKSFDDFFVCKPLTSSSGSNTNRLTKREAIFNEKLMANNQGNQMGNSKKIGKFSISTFVIVIIVNVIIAMILMLYFRTTSYFDDIID</sequence>